<dbReference type="Proteomes" id="UP000277803">
    <property type="component" value="Unassembled WGS sequence"/>
</dbReference>
<gene>
    <name evidence="1" type="ORF">D2965_08495</name>
</gene>
<proteinExistence type="predicted"/>
<dbReference type="RefSeq" id="WP_119982892.1">
    <property type="nucleotide sequence ID" value="NZ_QXZZ01000036.1"/>
</dbReference>
<dbReference type="AlphaFoldDB" id="A0A3A6W5S4"/>
<evidence type="ECO:0000313" key="1">
    <source>
        <dbReference type="EMBL" id="RJY49995.1"/>
    </source>
</evidence>
<reference evidence="1 2" key="1">
    <citation type="submission" date="2018-09" db="EMBL/GenBank/DDBJ databases">
        <title>Genome sequence of Veillonella atypica isolated from periodontal Korean patients.</title>
        <authorList>
            <person name="Lee J.-H."/>
            <person name="Moon J.-H."/>
            <person name="Shin S.-Y."/>
        </authorList>
    </citation>
    <scope>NUCLEOTIDE SEQUENCE [LARGE SCALE GENOMIC DNA]</scope>
    <source>
        <strain evidence="1 2">KHUD_V1</strain>
    </source>
</reference>
<protein>
    <submittedName>
        <fullName evidence="1">Uncharacterized protein</fullName>
    </submittedName>
</protein>
<organism evidence="1 2">
    <name type="scientific">Veillonella atypica</name>
    <dbReference type="NCBI Taxonomy" id="39777"/>
    <lineage>
        <taxon>Bacteria</taxon>
        <taxon>Bacillati</taxon>
        <taxon>Bacillota</taxon>
        <taxon>Negativicutes</taxon>
        <taxon>Veillonellales</taxon>
        <taxon>Veillonellaceae</taxon>
        <taxon>Veillonella</taxon>
    </lineage>
</organism>
<dbReference type="EMBL" id="QXZZ01000036">
    <property type="protein sequence ID" value="RJY49995.1"/>
    <property type="molecule type" value="Genomic_DNA"/>
</dbReference>
<name>A0A3A6W5S4_9FIRM</name>
<evidence type="ECO:0000313" key="2">
    <source>
        <dbReference type="Proteomes" id="UP000277803"/>
    </source>
</evidence>
<accession>A0A3A6W5S4</accession>
<comment type="caution">
    <text evidence="1">The sequence shown here is derived from an EMBL/GenBank/DDBJ whole genome shotgun (WGS) entry which is preliminary data.</text>
</comment>
<sequence>MRIIKTYEKELNYIKDHYENDWDNGYITNDVYEWLEAVSDRLGGLSDVLAYITNCLDEFDDYDSGETDVWTNKIVTRYEISSLLRTLYFLSGLIAEPIDDIDF</sequence>